<dbReference type="Pfam" id="PF01385">
    <property type="entry name" value="OrfB_IS605"/>
    <property type="match status" value="1"/>
</dbReference>
<dbReference type="EMBL" id="OBDY01000021">
    <property type="protein sequence ID" value="SNY59897.1"/>
    <property type="molecule type" value="Genomic_DNA"/>
</dbReference>
<protein>
    <submittedName>
        <fullName evidence="3">Probable transposase</fullName>
    </submittedName>
</protein>
<evidence type="ECO:0000259" key="2">
    <source>
        <dbReference type="Pfam" id="PF01385"/>
    </source>
</evidence>
<name>A0A285JJD2_9ACTN</name>
<evidence type="ECO:0000256" key="1">
    <source>
        <dbReference type="SAM" id="MobiDB-lite"/>
    </source>
</evidence>
<reference evidence="4" key="1">
    <citation type="submission" date="2017-09" db="EMBL/GenBank/DDBJ databases">
        <authorList>
            <person name="Varghese N."/>
            <person name="Submissions S."/>
        </authorList>
    </citation>
    <scope>NUCLEOTIDE SEQUENCE [LARGE SCALE GENOMIC DNA]</scope>
    <source>
        <strain evidence="4">CGMCC 4.6857</strain>
    </source>
</reference>
<proteinExistence type="predicted"/>
<evidence type="ECO:0000313" key="3">
    <source>
        <dbReference type="EMBL" id="SNY59897.1"/>
    </source>
</evidence>
<feature type="domain" description="Probable transposase IS891/IS1136/IS1341" evidence="2">
    <location>
        <begin position="133"/>
        <end position="257"/>
    </location>
</feature>
<dbReference type="Proteomes" id="UP000219612">
    <property type="component" value="Unassembled WGS sequence"/>
</dbReference>
<sequence length="324" mass="36584">MRSGGQRLAASPRRRPGSEPSRVVRVARRIGPGNIRRAGQRRRPVGTAPVLRRKAGKMEVRFPRRRRALMPVRWYHGTFKLDGRTLRLPVARGRPPLLVRLSRPLPYPSATVRSVTLLYADGRLHVDVTAELPVATYPADRKLDPNRVAGVDPGVIHPFAVVSGEGLGLLVSERAIRAAHRMHLSDAKARQRATAARAPKKGQQGSRRWRKARRRARLVMGRHQRRVRQAQHEAAKTVIGWAVEHRIGTLTIGDPRGVLNVPAGRRHNLRLRQWQLDRALRMLQEKAAGRRARYLVDMPGLPKEDHQTARQDYVLSALCVRRAS</sequence>
<gene>
    <name evidence="3" type="ORF">SAMN05421748_1212</name>
</gene>
<dbReference type="InterPro" id="IPR001959">
    <property type="entry name" value="Transposase"/>
</dbReference>
<accession>A0A285JJD2</accession>
<dbReference type="AlphaFoldDB" id="A0A285JJD2"/>
<evidence type="ECO:0000313" key="4">
    <source>
        <dbReference type="Proteomes" id="UP000219612"/>
    </source>
</evidence>
<feature type="region of interest" description="Disordered" evidence="1">
    <location>
        <begin position="191"/>
        <end position="212"/>
    </location>
</feature>
<organism evidence="3 4">
    <name type="scientific">Paractinoplanes atraurantiacus</name>
    <dbReference type="NCBI Taxonomy" id="1036182"/>
    <lineage>
        <taxon>Bacteria</taxon>
        <taxon>Bacillati</taxon>
        <taxon>Actinomycetota</taxon>
        <taxon>Actinomycetes</taxon>
        <taxon>Micromonosporales</taxon>
        <taxon>Micromonosporaceae</taxon>
        <taxon>Paractinoplanes</taxon>
    </lineage>
</organism>
<feature type="region of interest" description="Disordered" evidence="1">
    <location>
        <begin position="1"/>
        <end position="22"/>
    </location>
</feature>
<keyword evidence="4" id="KW-1185">Reference proteome</keyword>